<evidence type="ECO:0000256" key="7">
    <source>
        <dbReference type="ARBA" id="ARBA00022729"/>
    </source>
</evidence>
<dbReference type="PROSITE" id="PS51257">
    <property type="entry name" value="PROKAR_LIPOPROTEIN"/>
    <property type="match status" value="1"/>
</dbReference>
<keyword evidence="3" id="KW-0813">Transport</keyword>
<keyword evidence="14" id="KW-0449">Lipoprotein</keyword>
<dbReference type="GO" id="GO:0015159">
    <property type="term" value="F:polysaccharide transmembrane transporter activity"/>
    <property type="evidence" value="ECO:0007669"/>
    <property type="project" value="InterPro"/>
</dbReference>
<dbReference type="Pfam" id="PF22461">
    <property type="entry name" value="SLBB_2"/>
    <property type="match status" value="2"/>
</dbReference>
<keyword evidence="8" id="KW-0625">Polysaccharide transport</keyword>
<evidence type="ECO:0000256" key="13">
    <source>
        <dbReference type="ARBA" id="ARBA00023237"/>
    </source>
</evidence>
<dbReference type="GO" id="GO:0046930">
    <property type="term" value="C:pore complex"/>
    <property type="evidence" value="ECO:0007669"/>
    <property type="project" value="UniProtKB-KW"/>
</dbReference>
<dbReference type="PANTHER" id="PTHR33619">
    <property type="entry name" value="POLYSACCHARIDE EXPORT PROTEIN GFCE-RELATED"/>
    <property type="match status" value="1"/>
</dbReference>
<evidence type="ECO:0000313" key="19">
    <source>
        <dbReference type="Proteomes" id="UP000653156"/>
    </source>
</evidence>
<dbReference type="Pfam" id="PF18412">
    <property type="entry name" value="Wza_C"/>
    <property type="match status" value="1"/>
</dbReference>
<keyword evidence="9" id="KW-0406">Ion transport</keyword>
<dbReference type="GO" id="GO:0006811">
    <property type="term" value="P:monoatomic ion transport"/>
    <property type="evidence" value="ECO:0007669"/>
    <property type="project" value="UniProtKB-KW"/>
</dbReference>
<gene>
    <name evidence="18" type="ORF">JQU52_03295</name>
</gene>
<protein>
    <submittedName>
        <fullName evidence="18">Polysaccharide biosynthesis/export family protein</fullName>
    </submittedName>
</protein>
<reference evidence="18" key="1">
    <citation type="submission" date="2021-02" db="EMBL/GenBank/DDBJ databases">
        <title>Neisseriaceae sp. 26B isolated from the cloaca of a Common Toad-headed Turtle (Mesoclemmys nasuta).</title>
        <authorList>
            <person name="Spergser J."/>
            <person name="Busse H.-J."/>
        </authorList>
    </citation>
    <scope>NUCLEOTIDE SEQUENCE</scope>
    <source>
        <strain evidence="18">26B</strain>
    </source>
</reference>
<evidence type="ECO:0000259" key="16">
    <source>
        <dbReference type="Pfam" id="PF18412"/>
    </source>
</evidence>
<feature type="domain" description="Polysaccharide export protein N-terminal" evidence="15">
    <location>
        <begin position="77"/>
        <end position="165"/>
    </location>
</feature>
<dbReference type="KEGG" id="ptes:JQU52_03295"/>
<evidence type="ECO:0000259" key="15">
    <source>
        <dbReference type="Pfam" id="PF02563"/>
    </source>
</evidence>
<evidence type="ECO:0000313" key="18">
    <source>
        <dbReference type="EMBL" id="QRQ82446.1"/>
    </source>
</evidence>
<evidence type="ECO:0000256" key="10">
    <source>
        <dbReference type="ARBA" id="ARBA00023114"/>
    </source>
</evidence>
<keyword evidence="4" id="KW-1134">Transmembrane beta strand</keyword>
<keyword evidence="10" id="KW-0626">Porin</keyword>
<keyword evidence="6" id="KW-0812">Transmembrane</keyword>
<comment type="similarity">
    <text evidence="2">Belongs to the BexD/CtrA/VexA family.</text>
</comment>
<keyword evidence="12" id="KW-0564">Palmitate</keyword>
<organism evidence="18 19">
    <name type="scientific">Paralysiella testudinis</name>
    <dbReference type="NCBI Taxonomy" id="2809020"/>
    <lineage>
        <taxon>Bacteria</taxon>
        <taxon>Pseudomonadati</taxon>
        <taxon>Pseudomonadota</taxon>
        <taxon>Betaproteobacteria</taxon>
        <taxon>Neisseriales</taxon>
        <taxon>Neisseriaceae</taxon>
        <taxon>Paralysiella</taxon>
    </lineage>
</organism>
<evidence type="ECO:0000256" key="3">
    <source>
        <dbReference type="ARBA" id="ARBA00022448"/>
    </source>
</evidence>
<evidence type="ECO:0000259" key="17">
    <source>
        <dbReference type="Pfam" id="PF22461"/>
    </source>
</evidence>
<evidence type="ECO:0000256" key="4">
    <source>
        <dbReference type="ARBA" id="ARBA00022452"/>
    </source>
</evidence>
<dbReference type="GO" id="GO:0015288">
    <property type="term" value="F:porin activity"/>
    <property type="evidence" value="ECO:0007669"/>
    <property type="project" value="UniProtKB-KW"/>
</dbReference>
<evidence type="ECO:0000256" key="5">
    <source>
        <dbReference type="ARBA" id="ARBA00022597"/>
    </source>
</evidence>
<feature type="domain" description="Outer-membrane lipoprotein Wza C-terminal" evidence="16">
    <location>
        <begin position="345"/>
        <end position="363"/>
    </location>
</feature>
<keyword evidence="13" id="KW-0998">Cell outer membrane</keyword>
<evidence type="ECO:0000256" key="2">
    <source>
        <dbReference type="ARBA" id="ARBA00009450"/>
    </source>
</evidence>
<comment type="subcellular location">
    <subcellularLocation>
        <location evidence="1">Cell outer membrane</location>
        <topology evidence="1">Multi-pass membrane protein</topology>
    </subcellularLocation>
</comment>
<proteinExistence type="inferred from homology"/>
<keyword evidence="11" id="KW-0472">Membrane</keyword>
<sequence length="372" mass="40576">MNIKLGMVTLAAMMVLVGCSVVPGSNLTVGGKEIRVPATRSADINAMATVFPITPILLAQLQQQPAYMDKYRSTSAQQPYRYRIGSGDVLNIRVWNHPQLNVVTEANNTQGKQVSSGTWVDESGYLFYPLVGKIYVKGKTLPEVQTLLTARLARYLKQPQLDVNIAEFRSQNVTVTGAVKQSGQLSVTNVPMSLLDAIGLAGGFTEQADTNRIKWTRNGKEQTISLQDIVRRGDTAQNRLLGGGDIVYVPPREDAQVYVMGEVGKQSVLTMGNNGLNLTEALGKAEGMNQNLANATGVFVIRNQPLQTEGKPIHIYQLNLSDATAYAWGTQFALKPDDVVYVTAAPVVRWNRVLSQIMPSLTTAILLNNTLK</sequence>
<keyword evidence="19" id="KW-1185">Reference proteome</keyword>
<dbReference type="EMBL" id="CP069798">
    <property type="protein sequence ID" value="QRQ82446.1"/>
    <property type="molecule type" value="Genomic_DNA"/>
</dbReference>
<dbReference type="Gene3D" id="3.30.1950.10">
    <property type="entry name" value="wza like domain"/>
    <property type="match status" value="1"/>
</dbReference>
<dbReference type="AlphaFoldDB" id="A0A892ZL78"/>
<dbReference type="InterPro" id="IPR003715">
    <property type="entry name" value="Poly_export_N"/>
</dbReference>
<dbReference type="Gene3D" id="3.10.560.10">
    <property type="entry name" value="Outer membrane lipoprotein wza domain like"/>
    <property type="match status" value="2"/>
</dbReference>
<dbReference type="PANTHER" id="PTHR33619:SF3">
    <property type="entry name" value="POLYSACCHARIDE EXPORT PROTEIN GFCE-RELATED"/>
    <property type="match status" value="1"/>
</dbReference>
<evidence type="ECO:0000256" key="1">
    <source>
        <dbReference type="ARBA" id="ARBA00004571"/>
    </source>
</evidence>
<evidence type="ECO:0000256" key="8">
    <source>
        <dbReference type="ARBA" id="ARBA00023047"/>
    </source>
</evidence>
<evidence type="ECO:0000256" key="9">
    <source>
        <dbReference type="ARBA" id="ARBA00023065"/>
    </source>
</evidence>
<evidence type="ECO:0000256" key="14">
    <source>
        <dbReference type="ARBA" id="ARBA00023288"/>
    </source>
</evidence>
<evidence type="ECO:0000256" key="12">
    <source>
        <dbReference type="ARBA" id="ARBA00023139"/>
    </source>
</evidence>
<feature type="domain" description="SLBB" evidence="17">
    <location>
        <begin position="171"/>
        <end position="249"/>
    </location>
</feature>
<dbReference type="InterPro" id="IPR049712">
    <property type="entry name" value="Poly_export"/>
</dbReference>
<dbReference type="Gene3D" id="1.20.5.70">
    <property type="match status" value="1"/>
</dbReference>
<evidence type="ECO:0000256" key="11">
    <source>
        <dbReference type="ARBA" id="ARBA00023136"/>
    </source>
</evidence>
<dbReference type="Pfam" id="PF02563">
    <property type="entry name" value="Poly_export"/>
    <property type="match status" value="1"/>
</dbReference>
<dbReference type="Proteomes" id="UP000653156">
    <property type="component" value="Chromosome"/>
</dbReference>
<dbReference type="NCBIfam" id="NF011658">
    <property type="entry name" value="PRK15078.1"/>
    <property type="match status" value="1"/>
</dbReference>
<dbReference type="InterPro" id="IPR040716">
    <property type="entry name" value="Wza_C"/>
</dbReference>
<name>A0A892ZL78_9NEIS</name>
<accession>A0A892ZL78</accession>
<dbReference type="GO" id="GO:0009279">
    <property type="term" value="C:cell outer membrane"/>
    <property type="evidence" value="ECO:0007669"/>
    <property type="project" value="UniProtKB-SubCell"/>
</dbReference>
<keyword evidence="5" id="KW-0762">Sugar transport</keyword>
<evidence type="ECO:0000256" key="6">
    <source>
        <dbReference type="ARBA" id="ARBA00022692"/>
    </source>
</evidence>
<dbReference type="InterPro" id="IPR054765">
    <property type="entry name" value="SLBB_dom"/>
</dbReference>
<keyword evidence="7" id="KW-0732">Signal</keyword>
<feature type="domain" description="SLBB" evidence="17">
    <location>
        <begin position="256"/>
        <end position="342"/>
    </location>
</feature>